<dbReference type="PANTHER" id="PTHR12616">
    <property type="entry name" value="VACUOLAR PROTEIN SORTING VPS41"/>
    <property type="match status" value="1"/>
</dbReference>
<dbReference type="SMART" id="SM00299">
    <property type="entry name" value="CLH"/>
    <property type="match status" value="1"/>
</dbReference>
<evidence type="ECO:0000313" key="5">
    <source>
        <dbReference type="EMBL" id="KAK4524212.1"/>
    </source>
</evidence>
<feature type="domain" description="Vps41 beta-propeller" evidence="4">
    <location>
        <begin position="35"/>
        <end position="223"/>
    </location>
</feature>
<feature type="repeat" description="CHCR" evidence="3">
    <location>
        <begin position="710"/>
        <end position="856"/>
    </location>
</feature>
<dbReference type="Gene3D" id="2.130.10.10">
    <property type="entry name" value="YVTN repeat-like/Quinoprotein amine dehydrogenase"/>
    <property type="match status" value="1"/>
</dbReference>
<dbReference type="GO" id="GO:0005770">
    <property type="term" value="C:late endosome"/>
    <property type="evidence" value="ECO:0007669"/>
    <property type="project" value="TreeGrafter"/>
</dbReference>
<protein>
    <recommendedName>
        <fullName evidence="4">Vps41 beta-propeller domain-containing protein</fullName>
    </recommendedName>
</protein>
<name>A0AAV9IA14_9RHOD</name>
<keyword evidence="2" id="KW-0653">Protein transport</keyword>
<proteinExistence type="predicted"/>
<dbReference type="GO" id="GO:0006623">
    <property type="term" value="P:protein targeting to vacuole"/>
    <property type="evidence" value="ECO:0007669"/>
    <property type="project" value="InterPro"/>
</dbReference>
<evidence type="ECO:0000256" key="2">
    <source>
        <dbReference type="ARBA" id="ARBA00022927"/>
    </source>
</evidence>
<dbReference type="InterPro" id="IPR036322">
    <property type="entry name" value="WD40_repeat_dom_sf"/>
</dbReference>
<evidence type="ECO:0000313" key="6">
    <source>
        <dbReference type="Proteomes" id="UP001300502"/>
    </source>
</evidence>
<dbReference type="EMBL" id="JANCYU010000022">
    <property type="protein sequence ID" value="KAK4524212.1"/>
    <property type="molecule type" value="Genomic_DNA"/>
</dbReference>
<comment type="caution">
    <text evidence="5">The sequence shown here is derived from an EMBL/GenBank/DDBJ whole genome shotgun (WGS) entry which is preliminary data.</text>
</comment>
<dbReference type="AlphaFoldDB" id="A0AAV9IA14"/>
<reference evidence="5 6" key="1">
    <citation type="submission" date="2022-07" db="EMBL/GenBank/DDBJ databases">
        <title>Genome-wide signatures of adaptation to extreme environments.</title>
        <authorList>
            <person name="Cho C.H."/>
            <person name="Yoon H.S."/>
        </authorList>
    </citation>
    <scope>NUCLEOTIDE SEQUENCE [LARGE SCALE GENOMIC DNA]</scope>
    <source>
        <strain evidence="5 6">108.79 E11</strain>
    </source>
</reference>
<dbReference type="GO" id="GO:0016236">
    <property type="term" value="P:macroautophagy"/>
    <property type="evidence" value="ECO:0007669"/>
    <property type="project" value="TreeGrafter"/>
</dbReference>
<gene>
    <name evidence="5" type="ORF">GAYE_SCF02G2111</name>
</gene>
<dbReference type="GO" id="GO:0034058">
    <property type="term" value="P:endosomal vesicle fusion"/>
    <property type="evidence" value="ECO:0007669"/>
    <property type="project" value="TreeGrafter"/>
</dbReference>
<evidence type="ECO:0000256" key="3">
    <source>
        <dbReference type="PROSITE-ProRule" id="PRU01006"/>
    </source>
</evidence>
<dbReference type="InterPro" id="IPR000547">
    <property type="entry name" value="Clathrin_H-chain/VPS_repeat"/>
</dbReference>
<dbReference type="InterPro" id="IPR015943">
    <property type="entry name" value="WD40/YVTN_repeat-like_dom_sf"/>
</dbReference>
<evidence type="ECO:0000259" key="4">
    <source>
        <dbReference type="Pfam" id="PF23411"/>
    </source>
</evidence>
<dbReference type="GO" id="GO:0030897">
    <property type="term" value="C:HOPS complex"/>
    <property type="evidence" value="ECO:0007669"/>
    <property type="project" value="TreeGrafter"/>
</dbReference>
<dbReference type="InterPro" id="IPR045111">
    <property type="entry name" value="Vps41/Vps8"/>
</dbReference>
<dbReference type="Pfam" id="PF23411">
    <property type="entry name" value="Beta-prop_Vps41"/>
    <property type="match status" value="1"/>
</dbReference>
<dbReference type="GO" id="GO:0009267">
    <property type="term" value="P:cellular response to starvation"/>
    <property type="evidence" value="ECO:0007669"/>
    <property type="project" value="TreeGrafter"/>
</dbReference>
<dbReference type="Gene3D" id="1.25.40.10">
    <property type="entry name" value="Tetratricopeptide repeat domain"/>
    <property type="match status" value="1"/>
</dbReference>
<dbReference type="InterPro" id="IPR057780">
    <property type="entry name" value="Beta-prop_Vps41"/>
</dbReference>
<evidence type="ECO:0000256" key="1">
    <source>
        <dbReference type="ARBA" id="ARBA00022448"/>
    </source>
</evidence>
<organism evidence="5 6">
    <name type="scientific">Galdieria yellowstonensis</name>
    <dbReference type="NCBI Taxonomy" id="3028027"/>
    <lineage>
        <taxon>Eukaryota</taxon>
        <taxon>Rhodophyta</taxon>
        <taxon>Bangiophyceae</taxon>
        <taxon>Galdieriales</taxon>
        <taxon>Galdieriaceae</taxon>
        <taxon>Galdieria</taxon>
    </lineage>
</organism>
<dbReference type="Pfam" id="PF23556">
    <property type="entry name" value="TPR_Vps41"/>
    <property type="match status" value="1"/>
</dbReference>
<dbReference type="InterPro" id="IPR011990">
    <property type="entry name" value="TPR-like_helical_dom_sf"/>
</dbReference>
<sequence>MLLVTDEEEEPIFHTSNFLSNTVGLEDEQLVKGTKTIVTALTAGTKVIACGTLDGSIYLVDCSGSVLIKSLPHKHSDAVRDLSLSEDNSVVVSIGKGDSNICISFVFEERNSIQYNYSKSRLFTGGELSSIAVDPLFGKAGGSQLQRFCFGTTDGELLLHTKSWLGGGADAVLHHGEGPIYCVRWQGDLIAWANNRGIRIFDVRFERGVCIVDPPTDWMPNELSLSTSKDSRRRSSVETSSFAPLEPKLTWRQAVSDKSTSESDYFLYICWYSCCKVISVSMSTEGKSGRRHVRVLGVVLKDELRLRDIIQVSPFGDNAVAMLCVGQPSDQKGFIYVNKSSIVPVSESFSMELVVVNLSQAGFIKARVEKKLINNLLYSDVSVEKSPLSCSKQGLVHIPGGEPILLVFSTCLPDVASDLEEFFEGKIENEASQTSTGAICNVLGLRPFSYVERIEWMLERERYREAVEIAEMAPASQLAEYGFSIKQLGEKFISYLLEKGDYDTLSIVLPRIIHGEDNELENSLVGVETHLTAKRMEKESSNGLYTLESRKSRWEFWIDKLMQVGKLQYVVFSIPCRDPTLSSDTYDEVLIYLLHVNPILFTQVINTWPADVYNLGRIIREVEIEMERRKNSKNWSSDEDSVVSKLQEAMFTLYTSSGRHDKTLQLIFEEGDVRCFDYIREHALYEAIRSKESIQRMFEISETKASELLANAPESLLSPEVLVPILQELGNRRWLFLYLDAIFAVDPSKAAVFHPMQVSLYAEYAPDKLLQFLKESSSYSLDNALEELSRHGENKFAKERVYILSRMGDLTTAMDIIFYEMDQVNEAIQFCKEHDDPSLWNRLLGFAENDGRILVALLYDPSCGIDSLRLVRMIKKGMRVPHLRDVLYKAVKEKVLERQLREEICGAIVSDMHILFDNFWEQIRSGILYESEGSTI</sequence>
<dbReference type="PANTHER" id="PTHR12616:SF1">
    <property type="entry name" value="VACUOLAR PROTEIN SORTING-ASSOCIATED PROTEIN 41 HOMOLOG"/>
    <property type="match status" value="1"/>
</dbReference>
<dbReference type="Proteomes" id="UP001300502">
    <property type="component" value="Unassembled WGS sequence"/>
</dbReference>
<dbReference type="PROSITE" id="PS50236">
    <property type="entry name" value="CHCR"/>
    <property type="match status" value="1"/>
</dbReference>
<keyword evidence="6" id="KW-1185">Reference proteome</keyword>
<dbReference type="SUPFAM" id="SSF50978">
    <property type="entry name" value="WD40 repeat-like"/>
    <property type="match status" value="1"/>
</dbReference>
<keyword evidence="1" id="KW-0813">Transport</keyword>
<accession>A0AAV9IA14</accession>